<gene>
    <name evidence="3" type="ORF">DUPY_13350</name>
</gene>
<dbReference type="AlphaFoldDB" id="A0A1E7X4A0"/>
<dbReference type="InterPro" id="IPR029479">
    <property type="entry name" value="Nitroreductase"/>
</dbReference>
<name>A0A1E7X4A0_9BURK</name>
<dbReference type="Pfam" id="PF00881">
    <property type="entry name" value="Nitroreductase"/>
    <property type="match status" value="1"/>
</dbReference>
<dbReference type="RefSeq" id="WP_084640575.1">
    <property type="nucleotide sequence ID" value="NZ_LROM01000062.1"/>
</dbReference>
<accession>A0A1E7X4A0</accession>
<evidence type="ECO:0000259" key="2">
    <source>
        <dbReference type="Pfam" id="PF00881"/>
    </source>
</evidence>
<feature type="region of interest" description="Disordered" evidence="1">
    <location>
        <begin position="1"/>
        <end position="26"/>
    </location>
</feature>
<evidence type="ECO:0000313" key="4">
    <source>
        <dbReference type="Proteomes" id="UP000175989"/>
    </source>
</evidence>
<dbReference type="Gene3D" id="3.40.109.10">
    <property type="entry name" value="NADH Oxidase"/>
    <property type="match status" value="2"/>
</dbReference>
<sequence>MKPPQAASADATSRPAGVSGAAPTGGLLHKLDPTLESILELARWAPSGDNTQPWRFELLDARRLVVHGHDTRDHCVYDLDGHPSQISIGALLETMAIAASTVELATRITPHADAPPHRPTLTVEFIDQPGLAPDPLAAHIITRSVQRLPLSRRPLTASEKAALTATLPAGYTVCWLEGRQRTAAAGLMFRNAKLRLTMPEAHQVHQAVIEWNARHSADRMPDRALGVDRFTAKMMRWVMHDWRRVEFFNTWLAGTVAPRLQMDLIPGLACAAHFVLAAPIRPHRTGDYLAAGRAMQRFWLTATALGLQLQPEMTPLIFSRYVRDGRVFSGTRGMQERAAVLAHDGERLVGQAAWERAVFMGRIGAGPPAQARSLRRPLADLIIAP</sequence>
<reference evidence="4" key="1">
    <citation type="journal article" date="2016" name="Front. Microbiol.">
        <title>Molecular Keys to the Janthinobacterium and Duganella spp. Interaction with the Plant Pathogen Fusarium graminearum.</title>
        <authorList>
            <person name="Haack F.S."/>
            <person name="Poehlein A."/>
            <person name="Kroger C."/>
            <person name="Voigt C.A."/>
            <person name="Piepenbring M."/>
            <person name="Bode H.B."/>
            <person name="Daniel R."/>
            <person name="Schafer W."/>
            <person name="Streit W.R."/>
        </authorList>
    </citation>
    <scope>NUCLEOTIDE SEQUENCE [LARGE SCALE GENOMIC DNA]</scope>
    <source>
        <strain evidence="4">T54</strain>
    </source>
</reference>
<protein>
    <recommendedName>
        <fullName evidence="2">Nitroreductase domain-containing protein</fullName>
    </recommendedName>
</protein>
<dbReference type="SUPFAM" id="SSF55469">
    <property type="entry name" value="FMN-dependent nitroreductase-like"/>
    <property type="match status" value="1"/>
</dbReference>
<dbReference type="Proteomes" id="UP000175989">
    <property type="component" value="Unassembled WGS sequence"/>
</dbReference>
<dbReference type="GO" id="GO:0016491">
    <property type="term" value="F:oxidoreductase activity"/>
    <property type="evidence" value="ECO:0007669"/>
    <property type="project" value="InterPro"/>
</dbReference>
<dbReference type="OrthoDB" id="272552at2"/>
<evidence type="ECO:0000313" key="3">
    <source>
        <dbReference type="EMBL" id="OFA07228.1"/>
    </source>
</evidence>
<proteinExistence type="predicted"/>
<dbReference type="PATRIC" id="fig|762836.4.peg.1393"/>
<dbReference type="EMBL" id="LROM01000062">
    <property type="protein sequence ID" value="OFA07228.1"/>
    <property type="molecule type" value="Genomic_DNA"/>
</dbReference>
<dbReference type="InterPro" id="IPR000415">
    <property type="entry name" value="Nitroreductase-like"/>
</dbReference>
<feature type="domain" description="Nitroreductase" evidence="2">
    <location>
        <begin position="34"/>
        <end position="59"/>
    </location>
</feature>
<comment type="caution">
    <text evidence="3">The sequence shown here is derived from an EMBL/GenBank/DDBJ whole genome shotgun (WGS) entry which is preliminary data.</text>
</comment>
<keyword evidence="4" id="KW-1185">Reference proteome</keyword>
<evidence type="ECO:0000256" key="1">
    <source>
        <dbReference type="SAM" id="MobiDB-lite"/>
    </source>
</evidence>
<organism evidence="3 4">
    <name type="scientific">Duganella phyllosphaerae</name>
    <dbReference type="NCBI Taxonomy" id="762836"/>
    <lineage>
        <taxon>Bacteria</taxon>
        <taxon>Pseudomonadati</taxon>
        <taxon>Pseudomonadota</taxon>
        <taxon>Betaproteobacteria</taxon>
        <taxon>Burkholderiales</taxon>
        <taxon>Oxalobacteraceae</taxon>
        <taxon>Telluria group</taxon>
        <taxon>Duganella</taxon>
    </lineage>
</organism>